<dbReference type="EMBL" id="JAQIBD010000003">
    <property type="protein sequence ID" value="MDM5272433.1"/>
    <property type="molecule type" value="Genomic_DNA"/>
</dbReference>
<sequence>MQFEPSLESLEDYRGKERIEKRLTVWLVILSGLLLGAIYSIITLNNVSPGETVEKHDTSGISKY</sequence>
<organism evidence="2 3">
    <name type="scientific">Sulfurovum zhangzhouensis</name>
    <dbReference type="NCBI Taxonomy" id="3019067"/>
    <lineage>
        <taxon>Bacteria</taxon>
        <taxon>Pseudomonadati</taxon>
        <taxon>Campylobacterota</taxon>
        <taxon>Epsilonproteobacteria</taxon>
        <taxon>Campylobacterales</taxon>
        <taxon>Sulfurovaceae</taxon>
        <taxon>Sulfurovum</taxon>
    </lineage>
</organism>
<name>A0ABT7R012_9BACT</name>
<keyword evidence="1" id="KW-1133">Transmembrane helix</keyword>
<proteinExistence type="predicted"/>
<accession>A0ABT7R012</accession>
<dbReference type="Proteomes" id="UP001169069">
    <property type="component" value="Unassembled WGS sequence"/>
</dbReference>
<protein>
    <submittedName>
        <fullName evidence="2">Uncharacterized protein</fullName>
    </submittedName>
</protein>
<dbReference type="RefSeq" id="WP_289414239.1">
    <property type="nucleotide sequence ID" value="NZ_JAQIBD010000003.1"/>
</dbReference>
<reference evidence="2" key="1">
    <citation type="submission" date="2023-01" db="EMBL/GenBank/DDBJ databases">
        <title>Sulfurovum sp. zt1-1 genome assembly.</title>
        <authorList>
            <person name="Wang J."/>
        </authorList>
    </citation>
    <scope>NUCLEOTIDE SEQUENCE</scope>
    <source>
        <strain evidence="2">Zt1-1</strain>
    </source>
</reference>
<keyword evidence="1" id="KW-0472">Membrane</keyword>
<feature type="transmembrane region" description="Helical" evidence="1">
    <location>
        <begin position="23"/>
        <end position="42"/>
    </location>
</feature>
<evidence type="ECO:0000313" key="2">
    <source>
        <dbReference type="EMBL" id="MDM5272433.1"/>
    </source>
</evidence>
<keyword evidence="3" id="KW-1185">Reference proteome</keyword>
<keyword evidence="1" id="KW-0812">Transmembrane</keyword>
<evidence type="ECO:0000313" key="3">
    <source>
        <dbReference type="Proteomes" id="UP001169069"/>
    </source>
</evidence>
<evidence type="ECO:0000256" key="1">
    <source>
        <dbReference type="SAM" id="Phobius"/>
    </source>
</evidence>
<gene>
    <name evidence="2" type="ORF">PGH07_09600</name>
</gene>
<comment type="caution">
    <text evidence="2">The sequence shown here is derived from an EMBL/GenBank/DDBJ whole genome shotgun (WGS) entry which is preliminary data.</text>
</comment>